<dbReference type="PANTHER" id="PTHR43553">
    <property type="entry name" value="HEAVY METAL TRANSPORTER"/>
    <property type="match status" value="1"/>
</dbReference>
<reference evidence="12" key="1">
    <citation type="journal article" date="2019" name="Genome Announc.">
        <title>Draft Genome Sequence of Pseudoalteromonas piscicida Strain 36Y ROTHPW, an Hypersaline Seawater Isolate from the South Coast of Sonora, Mexico.</title>
        <authorList>
            <person name="Sanchez-Diaz R."/>
            <person name="Molina-Garza Z.J."/>
            <person name="Cruz-Suarez L.E."/>
            <person name="Selvin J."/>
            <person name="Kiran G.S."/>
            <person name="Ibarra-Gamez J.C."/>
            <person name="Gomez-Gil B."/>
            <person name="Galaviz-Silva L."/>
        </authorList>
    </citation>
    <scope>NUCLEOTIDE SEQUENCE [LARGE SCALE GENOMIC DNA]</scope>
    <source>
        <strain evidence="12">36Y_RITHPW</strain>
    </source>
</reference>
<evidence type="ECO:0000256" key="5">
    <source>
        <dbReference type="ARBA" id="ARBA00022840"/>
    </source>
</evidence>
<sequence length="538" mass="59591">MLGYLIRQSKWLLCAAVVTSAICGVCAVLLLTQINSVLNSSVQEANHYISIFVGLVVAVLLFQVVASTLFERLSQQAHAVLRRHISEKVIQADYRQLEEVGAAKVQSALSEHCLKVAEFFVRLPVIVVNGIIVIGCMAYIAWLSWHVFVMALVVLGLGSVGYHLVHLKAIGYLNRAAKEQDRLFGHFSALVDGAKELRLHANKRQRFADTVLGGSIETVRKQRTVGMSVFVISTAWGNFLIYAFIGAVLFVLVADSPERTQILTGFALVFIYMIAPLENLLKALPAANIAKASAARIEAVTQHLTDSDNPPQLPNAPSSYQQLELIGLTHQFYHEPSDDLFTLGPIDLSFKPGEIVFLVGGNGSGKTTLAKMLVGLYKSNTGQLRLDGQAIHAENLDEYRQLFSAIFSDFYLFEDLLDIPSAELDAAANELLEKLQLNRKVHVANGAFSTRALSQGQRKRLAMVVAHLEQRPFLVFDEWAADQDPIFKEVFYRQLLPELKAQGKTLLVISHDDKYFDCADRLLRMEHGQLYQGNEAAA</sequence>
<evidence type="ECO:0000256" key="2">
    <source>
        <dbReference type="ARBA" id="ARBA00022448"/>
    </source>
</evidence>
<protein>
    <submittedName>
        <fullName evidence="11">Peptide ABC transporter</fullName>
    </submittedName>
</protein>
<feature type="transmembrane region" description="Helical" evidence="8">
    <location>
        <begin position="147"/>
        <end position="165"/>
    </location>
</feature>
<keyword evidence="5" id="KW-0067">ATP-binding</keyword>
<dbReference type="PANTHER" id="PTHR43553:SF11">
    <property type="entry name" value="ABC TRANSPORTER ATP-BINDING_PERMEASE PROTEIN YOJI"/>
    <property type="match status" value="1"/>
</dbReference>
<keyword evidence="2" id="KW-0813">Transport</keyword>
<dbReference type="Pfam" id="PF00664">
    <property type="entry name" value="ABC_membrane"/>
    <property type="match status" value="1"/>
</dbReference>
<dbReference type="Gene3D" id="1.20.1560.10">
    <property type="entry name" value="ABC transporter type 1, transmembrane domain"/>
    <property type="match status" value="1"/>
</dbReference>
<dbReference type="InterPro" id="IPR036640">
    <property type="entry name" value="ABC1_TM_sf"/>
</dbReference>
<dbReference type="OrthoDB" id="9760776at2"/>
<comment type="subcellular location">
    <subcellularLocation>
        <location evidence="1">Cell membrane</location>
        <topology evidence="1">Multi-pass membrane protein</topology>
    </subcellularLocation>
</comment>
<evidence type="ECO:0000256" key="7">
    <source>
        <dbReference type="ARBA" id="ARBA00023136"/>
    </source>
</evidence>
<feature type="transmembrane region" description="Helical" evidence="8">
    <location>
        <begin position="260"/>
        <end position="281"/>
    </location>
</feature>
<evidence type="ECO:0000259" key="9">
    <source>
        <dbReference type="PROSITE" id="PS50893"/>
    </source>
</evidence>
<name>A0A2A5JWC7_PSEO7</name>
<organism evidence="11 12">
    <name type="scientific">Pseudoalteromonas piscicida</name>
    <dbReference type="NCBI Taxonomy" id="43662"/>
    <lineage>
        <taxon>Bacteria</taxon>
        <taxon>Pseudomonadati</taxon>
        <taxon>Pseudomonadota</taxon>
        <taxon>Gammaproteobacteria</taxon>
        <taxon>Alteromonadales</taxon>
        <taxon>Pseudoalteromonadaceae</taxon>
        <taxon>Pseudoalteromonas</taxon>
    </lineage>
</organism>
<keyword evidence="7 8" id="KW-0472">Membrane</keyword>
<dbReference type="InterPro" id="IPR027417">
    <property type="entry name" value="P-loop_NTPase"/>
</dbReference>
<dbReference type="RefSeq" id="WP_099640108.1">
    <property type="nucleotide sequence ID" value="NZ_JAQPZX010000019.1"/>
</dbReference>
<evidence type="ECO:0000256" key="3">
    <source>
        <dbReference type="ARBA" id="ARBA00022692"/>
    </source>
</evidence>
<dbReference type="InterPro" id="IPR003593">
    <property type="entry name" value="AAA+_ATPase"/>
</dbReference>
<evidence type="ECO:0000313" key="12">
    <source>
        <dbReference type="Proteomes" id="UP000228621"/>
    </source>
</evidence>
<evidence type="ECO:0000259" key="10">
    <source>
        <dbReference type="PROSITE" id="PS50929"/>
    </source>
</evidence>
<dbReference type="PROSITE" id="PS50929">
    <property type="entry name" value="ABC_TM1F"/>
    <property type="match status" value="1"/>
</dbReference>
<dbReference type="GO" id="GO:0140359">
    <property type="term" value="F:ABC-type transporter activity"/>
    <property type="evidence" value="ECO:0007669"/>
    <property type="project" value="InterPro"/>
</dbReference>
<gene>
    <name evidence="11" type="ORF">CEX98_00060</name>
</gene>
<dbReference type="SUPFAM" id="SSF52540">
    <property type="entry name" value="P-loop containing nucleoside triphosphate hydrolases"/>
    <property type="match status" value="1"/>
</dbReference>
<evidence type="ECO:0000256" key="1">
    <source>
        <dbReference type="ARBA" id="ARBA00004651"/>
    </source>
</evidence>
<dbReference type="GO" id="GO:1904680">
    <property type="term" value="F:peptide transmembrane transporter activity"/>
    <property type="evidence" value="ECO:0007669"/>
    <property type="project" value="InterPro"/>
</dbReference>
<dbReference type="InterPro" id="IPR011527">
    <property type="entry name" value="ABC1_TM_dom"/>
</dbReference>
<keyword evidence="3 8" id="KW-0812">Transmembrane</keyword>
<comment type="caution">
    <text evidence="11">The sequence shown here is derived from an EMBL/GenBank/DDBJ whole genome shotgun (WGS) entry which is preliminary data.</text>
</comment>
<keyword evidence="4" id="KW-0547">Nucleotide-binding</keyword>
<feature type="transmembrane region" description="Helical" evidence="8">
    <location>
        <begin position="12"/>
        <end position="35"/>
    </location>
</feature>
<feature type="transmembrane region" description="Helical" evidence="8">
    <location>
        <begin position="47"/>
        <end position="70"/>
    </location>
</feature>
<dbReference type="InterPro" id="IPR050095">
    <property type="entry name" value="ECF_ABC_transporter_ATP-bd"/>
</dbReference>
<dbReference type="GO" id="GO:0015833">
    <property type="term" value="P:peptide transport"/>
    <property type="evidence" value="ECO:0007669"/>
    <property type="project" value="InterPro"/>
</dbReference>
<dbReference type="Proteomes" id="UP000228621">
    <property type="component" value="Unassembled WGS sequence"/>
</dbReference>
<dbReference type="SUPFAM" id="SSF90123">
    <property type="entry name" value="ABC transporter transmembrane region"/>
    <property type="match status" value="1"/>
</dbReference>
<feature type="transmembrane region" description="Helical" evidence="8">
    <location>
        <begin position="119"/>
        <end position="141"/>
    </location>
</feature>
<evidence type="ECO:0000256" key="6">
    <source>
        <dbReference type="ARBA" id="ARBA00022989"/>
    </source>
</evidence>
<dbReference type="NCBIfam" id="TIGR01194">
    <property type="entry name" value="cyc_pep_trnsptr"/>
    <property type="match status" value="1"/>
</dbReference>
<evidence type="ECO:0000256" key="8">
    <source>
        <dbReference type="SAM" id="Phobius"/>
    </source>
</evidence>
<dbReference type="InterPro" id="IPR005898">
    <property type="entry name" value="Cyc_pep_transpt_SyrD/YojI"/>
</dbReference>
<keyword evidence="12" id="KW-1185">Reference proteome</keyword>
<accession>A0A2A5JWC7</accession>
<evidence type="ECO:0000313" key="11">
    <source>
        <dbReference type="EMBL" id="PCK33710.1"/>
    </source>
</evidence>
<proteinExistence type="predicted"/>
<feature type="domain" description="ABC transmembrane type-1" evidence="10">
    <location>
        <begin position="11"/>
        <end position="286"/>
    </location>
</feature>
<dbReference type="GO" id="GO:0016887">
    <property type="term" value="F:ATP hydrolysis activity"/>
    <property type="evidence" value="ECO:0007669"/>
    <property type="project" value="InterPro"/>
</dbReference>
<feature type="domain" description="ABC transporter" evidence="9">
    <location>
        <begin position="323"/>
        <end position="538"/>
    </location>
</feature>
<dbReference type="AlphaFoldDB" id="A0A2A5JWC7"/>
<dbReference type="GO" id="GO:0043190">
    <property type="term" value="C:ATP-binding cassette (ABC) transporter complex"/>
    <property type="evidence" value="ECO:0007669"/>
    <property type="project" value="TreeGrafter"/>
</dbReference>
<dbReference type="Gene3D" id="3.40.50.300">
    <property type="entry name" value="P-loop containing nucleotide triphosphate hydrolases"/>
    <property type="match status" value="1"/>
</dbReference>
<dbReference type="Pfam" id="PF00005">
    <property type="entry name" value="ABC_tran"/>
    <property type="match status" value="1"/>
</dbReference>
<dbReference type="GO" id="GO:0005524">
    <property type="term" value="F:ATP binding"/>
    <property type="evidence" value="ECO:0007669"/>
    <property type="project" value="UniProtKB-KW"/>
</dbReference>
<dbReference type="PROSITE" id="PS50893">
    <property type="entry name" value="ABC_TRANSPORTER_2"/>
    <property type="match status" value="1"/>
</dbReference>
<dbReference type="SMART" id="SM00382">
    <property type="entry name" value="AAA"/>
    <property type="match status" value="1"/>
</dbReference>
<evidence type="ECO:0000256" key="4">
    <source>
        <dbReference type="ARBA" id="ARBA00022741"/>
    </source>
</evidence>
<keyword evidence="6 8" id="KW-1133">Transmembrane helix</keyword>
<feature type="transmembrane region" description="Helical" evidence="8">
    <location>
        <begin position="229"/>
        <end position="254"/>
    </location>
</feature>
<dbReference type="EMBL" id="NKHF01000001">
    <property type="protein sequence ID" value="PCK33710.1"/>
    <property type="molecule type" value="Genomic_DNA"/>
</dbReference>
<dbReference type="InterPro" id="IPR003439">
    <property type="entry name" value="ABC_transporter-like_ATP-bd"/>
</dbReference>